<dbReference type="OrthoDB" id="5402816at2759"/>
<reference evidence="2" key="3">
    <citation type="submission" date="2011-03" db="EMBL/GenBank/DDBJ databases">
        <title>Annotation of Magnaporthe poae ATCC 64411.</title>
        <authorList>
            <person name="Ma L.-J."/>
            <person name="Dead R."/>
            <person name="Young S.K."/>
            <person name="Zeng Q."/>
            <person name="Gargeya S."/>
            <person name="Fitzgerald M."/>
            <person name="Haas B."/>
            <person name="Abouelleil A."/>
            <person name="Alvarado L."/>
            <person name="Arachchi H.M."/>
            <person name="Berlin A."/>
            <person name="Brown A."/>
            <person name="Chapman S.B."/>
            <person name="Chen Z."/>
            <person name="Dunbar C."/>
            <person name="Freedman E."/>
            <person name="Gearin G."/>
            <person name="Gellesch M."/>
            <person name="Goldberg J."/>
            <person name="Griggs A."/>
            <person name="Gujja S."/>
            <person name="Heiman D."/>
            <person name="Howarth C."/>
            <person name="Larson L."/>
            <person name="Lui A."/>
            <person name="MacDonald P.J.P."/>
            <person name="Mehta T."/>
            <person name="Montmayeur A."/>
            <person name="Murphy C."/>
            <person name="Neiman D."/>
            <person name="Pearson M."/>
            <person name="Priest M."/>
            <person name="Roberts A."/>
            <person name="Saif S."/>
            <person name="Shea T."/>
            <person name="Shenoy N."/>
            <person name="Sisk P."/>
            <person name="Stolte C."/>
            <person name="Sykes S."/>
            <person name="Yandava C."/>
            <person name="Wortman J."/>
            <person name="Nusbaum C."/>
            <person name="Birren B."/>
        </authorList>
    </citation>
    <scope>NUCLEOTIDE SEQUENCE</scope>
    <source>
        <strain evidence="2">ATCC 64411</strain>
    </source>
</reference>
<accession>A0A0C4DZY1</accession>
<dbReference type="VEuPathDB" id="FungiDB:MAPG_05644"/>
<dbReference type="OMA" id="RHHQLIK"/>
<dbReference type="EnsemblFungi" id="MAPG_05644T0">
    <property type="protein sequence ID" value="MAPG_05644T0"/>
    <property type="gene ID" value="MAPG_05644"/>
</dbReference>
<dbReference type="EMBL" id="GL876969">
    <property type="protein sequence ID" value="KLU86632.1"/>
    <property type="molecule type" value="Genomic_DNA"/>
</dbReference>
<dbReference type="STRING" id="644358.A0A0C4DZY1"/>
<name>A0A0C4DZY1_MAGP6</name>
<gene>
    <name evidence="2" type="ORF">MAPG_05644</name>
</gene>
<dbReference type="eggNOG" id="ENOG502T0TG">
    <property type="taxonomic scope" value="Eukaryota"/>
</dbReference>
<evidence type="ECO:0000313" key="4">
    <source>
        <dbReference type="Proteomes" id="UP000011715"/>
    </source>
</evidence>
<evidence type="ECO:0000313" key="3">
    <source>
        <dbReference type="EnsemblFungi" id="MAPG_05644T0"/>
    </source>
</evidence>
<reference evidence="3" key="5">
    <citation type="submission" date="2015-06" db="UniProtKB">
        <authorList>
            <consortium name="EnsemblFungi"/>
        </authorList>
    </citation>
    <scope>IDENTIFICATION</scope>
    <source>
        <strain evidence="3">ATCC 64411</strain>
    </source>
</reference>
<dbReference type="Proteomes" id="UP000011715">
    <property type="component" value="Unassembled WGS sequence"/>
</dbReference>
<keyword evidence="4" id="KW-1185">Reference proteome</keyword>
<sequence length="63" mass="6800">MAAINKALVARDAAAQLMKRENWAQQEVGVVLVFCIVGAVAILLLGIYIHKKLQARKVAKGQA</sequence>
<keyword evidence="1" id="KW-1133">Transmembrane helix</keyword>
<dbReference type="EMBL" id="ADBL01001352">
    <property type="status" value="NOT_ANNOTATED_CDS"/>
    <property type="molecule type" value="Genomic_DNA"/>
</dbReference>
<keyword evidence="1" id="KW-0472">Membrane</keyword>
<feature type="transmembrane region" description="Helical" evidence="1">
    <location>
        <begin position="28"/>
        <end position="49"/>
    </location>
</feature>
<dbReference type="AlphaFoldDB" id="A0A0C4DZY1"/>
<evidence type="ECO:0000256" key="1">
    <source>
        <dbReference type="SAM" id="Phobius"/>
    </source>
</evidence>
<proteinExistence type="predicted"/>
<evidence type="ECO:0000313" key="2">
    <source>
        <dbReference type="EMBL" id="KLU86632.1"/>
    </source>
</evidence>
<organism evidence="3 4">
    <name type="scientific">Magnaporthiopsis poae (strain ATCC 64411 / 73-15)</name>
    <name type="common">Kentucky bluegrass fungus</name>
    <name type="synonym">Magnaporthe poae</name>
    <dbReference type="NCBI Taxonomy" id="644358"/>
    <lineage>
        <taxon>Eukaryota</taxon>
        <taxon>Fungi</taxon>
        <taxon>Dikarya</taxon>
        <taxon>Ascomycota</taxon>
        <taxon>Pezizomycotina</taxon>
        <taxon>Sordariomycetes</taxon>
        <taxon>Sordariomycetidae</taxon>
        <taxon>Magnaporthales</taxon>
        <taxon>Magnaporthaceae</taxon>
        <taxon>Magnaporthiopsis</taxon>
    </lineage>
</organism>
<reference evidence="3" key="4">
    <citation type="journal article" date="2015" name="G3 (Bethesda)">
        <title>Genome sequences of three phytopathogenic species of the Magnaporthaceae family of fungi.</title>
        <authorList>
            <person name="Okagaki L.H."/>
            <person name="Nunes C.C."/>
            <person name="Sailsbery J."/>
            <person name="Clay B."/>
            <person name="Brown D."/>
            <person name="John T."/>
            <person name="Oh Y."/>
            <person name="Young N."/>
            <person name="Fitzgerald M."/>
            <person name="Haas B.J."/>
            <person name="Zeng Q."/>
            <person name="Young S."/>
            <person name="Adiconis X."/>
            <person name="Fan L."/>
            <person name="Levin J.Z."/>
            <person name="Mitchell T.K."/>
            <person name="Okubara P.A."/>
            <person name="Farman M.L."/>
            <person name="Kohn L.M."/>
            <person name="Birren B."/>
            <person name="Ma L.-J."/>
            <person name="Dean R.A."/>
        </authorList>
    </citation>
    <scope>NUCLEOTIDE SEQUENCE</scope>
    <source>
        <strain evidence="3">ATCC 64411 / 73-15</strain>
    </source>
</reference>
<protein>
    <submittedName>
        <fullName evidence="2 3">Uncharacterized protein</fullName>
    </submittedName>
</protein>
<reference evidence="2" key="1">
    <citation type="submission" date="2010-05" db="EMBL/GenBank/DDBJ databases">
        <title>The Genome Sequence of Magnaporthe poae strain ATCC 64411.</title>
        <authorList>
            <consortium name="The Broad Institute Genome Sequencing Platform"/>
            <consortium name="Broad Institute Genome Sequencing Center for Infectious Disease"/>
            <person name="Ma L.-J."/>
            <person name="Dead R."/>
            <person name="Young S."/>
            <person name="Zeng Q."/>
            <person name="Koehrsen M."/>
            <person name="Alvarado L."/>
            <person name="Berlin A."/>
            <person name="Chapman S.B."/>
            <person name="Chen Z."/>
            <person name="Freedman E."/>
            <person name="Gellesch M."/>
            <person name="Goldberg J."/>
            <person name="Griggs A."/>
            <person name="Gujja S."/>
            <person name="Heilman E.R."/>
            <person name="Heiman D."/>
            <person name="Hepburn T."/>
            <person name="Howarth C."/>
            <person name="Jen D."/>
            <person name="Larson L."/>
            <person name="Mehta T."/>
            <person name="Neiman D."/>
            <person name="Pearson M."/>
            <person name="Roberts A."/>
            <person name="Saif S."/>
            <person name="Shea T."/>
            <person name="Shenoy N."/>
            <person name="Sisk P."/>
            <person name="Stolte C."/>
            <person name="Sykes S."/>
            <person name="Walk T."/>
            <person name="White J."/>
            <person name="Yandava C."/>
            <person name="Haas B."/>
            <person name="Nusbaum C."/>
            <person name="Birren B."/>
        </authorList>
    </citation>
    <scope>NUCLEOTIDE SEQUENCE</scope>
    <source>
        <strain evidence="2">ATCC 64411</strain>
    </source>
</reference>
<reference evidence="4" key="2">
    <citation type="submission" date="2010-05" db="EMBL/GenBank/DDBJ databases">
        <title>The genome sequence of Magnaporthe poae strain ATCC 64411.</title>
        <authorList>
            <person name="Ma L.-J."/>
            <person name="Dead R."/>
            <person name="Young S."/>
            <person name="Zeng Q."/>
            <person name="Koehrsen M."/>
            <person name="Alvarado L."/>
            <person name="Berlin A."/>
            <person name="Chapman S.B."/>
            <person name="Chen Z."/>
            <person name="Freedman E."/>
            <person name="Gellesch M."/>
            <person name="Goldberg J."/>
            <person name="Griggs A."/>
            <person name="Gujja S."/>
            <person name="Heilman E.R."/>
            <person name="Heiman D."/>
            <person name="Hepburn T."/>
            <person name="Howarth C."/>
            <person name="Jen D."/>
            <person name="Larson L."/>
            <person name="Mehta T."/>
            <person name="Neiman D."/>
            <person name="Pearson M."/>
            <person name="Roberts A."/>
            <person name="Saif S."/>
            <person name="Shea T."/>
            <person name="Shenoy N."/>
            <person name="Sisk P."/>
            <person name="Stolte C."/>
            <person name="Sykes S."/>
            <person name="Walk T."/>
            <person name="White J."/>
            <person name="Yandava C."/>
            <person name="Haas B."/>
            <person name="Nusbaum C."/>
            <person name="Birren B."/>
        </authorList>
    </citation>
    <scope>NUCLEOTIDE SEQUENCE [LARGE SCALE GENOMIC DNA]</scope>
    <source>
        <strain evidence="4">ATCC 64411 / 73-15</strain>
    </source>
</reference>
<keyword evidence="1" id="KW-0812">Transmembrane</keyword>